<sequence length="39" mass="4268">MKRRKPDRFDEKALAVCELITAIALLARALADLIGTLNG</sequence>
<dbReference type="EMBL" id="CAEZYZ010000056">
    <property type="protein sequence ID" value="CAB4743524.1"/>
    <property type="molecule type" value="Genomic_DNA"/>
</dbReference>
<organism evidence="1">
    <name type="scientific">freshwater metagenome</name>
    <dbReference type="NCBI Taxonomy" id="449393"/>
    <lineage>
        <taxon>unclassified sequences</taxon>
        <taxon>metagenomes</taxon>
        <taxon>ecological metagenomes</taxon>
    </lineage>
</organism>
<dbReference type="AlphaFoldDB" id="A0A6J6T9H0"/>
<proteinExistence type="predicted"/>
<reference evidence="1" key="1">
    <citation type="submission" date="2020-05" db="EMBL/GenBank/DDBJ databases">
        <authorList>
            <person name="Chiriac C."/>
            <person name="Salcher M."/>
            <person name="Ghai R."/>
            <person name="Kavagutti S V."/>
        </authorList>
    </citation>
    <scope>NUCLEOTIDE SEQUENCE</scope>
</reference>
<gene>
    <name evidence="1" type="ORF">UFOPK2810_00461</name>
</gene>
<name>A0A6J6T9H0_9ZZZZ</name>
<evidence type="ECO:0000313" key="1">
    <source>
        <dbReference type="EMBL" id="CAB4743524.1"/>
    </source>
</evidence>
<accession>A0A6J6T9H0</accession>
<protein>
    <submittedName>
        <fullName evidence="1">Unannotated protein</fullName>
    </submittedName>
</protein>